<dbReference type="PANTHER" id="PTHR14614">
    <property type="entry name" value="HEPATOCELLULAR CARCINOMA-ASSOCIATED ANTIGEN"/>
    <property type="match status" value="1"/>
</dbReference>
<reference evidence="2" key="4">
    <citation type="submission" date="2025-08" db="UniProtKB">
        <authorList>
            <consortium name="RefSeq"/>
        </authorList>
    </citation>
    <scope>IDENTIFICATION</scope>
    <source>
        <strain evidence="2">CBS432</strain>
    </source>
</reference>
<name>A0A8B8UUE6_SACPA</name>
<evidence type="ECO:0000256" key="1">
    <source>
        <dbReference type="ARBA" id="ARBA00022679"/>
    </source>
</evidence>
<dbReference type="Pfam" id="PF10294">
    <property type="entry name" value="Methyltransf_16"/>
    <property type="match status" value="1"/>
</dbReference>
<reference evidence="2" key="1">
    <citation type="journal article" date="2017" name="Nat. Genet.">
        <title>Contrasting evolutionary genome dynamics between domesticated and wild yeasts.</title>
        <authorList>
            <person name="Yue J.X."/>
            <person name="Li J."/>
            <person name="Aigrain L."/>
            <person name="Hallin J."/>
            <person name="Persson K."/>
            <person name="Oliver K."/>
            <person name="Bergstrom A."/>
            <person name="Coupland P."/>
            <person name="Warringer J."/>
            <person name="Lagomarsino M.C."/>
            <person name="Fischer G."/>
            <person name="Durbin R."/>
            <person name="Liti G."/>
        </authorList>
    </citation>
    <scope>NUCLEOTIDE SEQUENCE</scope>
    <source>
        <strain evidence="2">CBS432</strain>
    </source>
</reference>
<dbReference type="KEGG" id="spao:SPAR_J03050"/>
<protein>
    <submittedName>
        <fullName evidence="2">Protein-lysine N-methyltransferase</fullName>
    </submittedName>
</protein>
<reference evidence="2" key="3">
    <citation type="submission" date="2025-07" db="EMBL/GenBank/DDBJ databases">
        <authorList>
            <consortium name="NCBI Genome Project"/>
        </authorList>
    </citation>
    <scope>NUCLEOTIDE SEQUENCE</scope>
    <source>
        <strain evidence="2">CBS432</strain>
    </source>
</reference>
<dbReference type="GO" id="GO:0008757">
    <property type="term" value="F:S-adenosylmethionine-dependent methyltransferase activity"/>
    <property type="evidence" value="ECO:0007669"/>
    <property type="project" value="UniProtKB-ARBA"/>
</dbReference>
<gene>
    <name evidence="2" type="primary">EFM3</name>
    <name evidence="2" type="ORF">SPAR_J03050</name>
</gene>
<dbReference type="VEuPathDB" id="FungiDB:SPAR_J03050"/>
<dbReference type="GeneID" id="54631714"/>
<dbReference type="RefSeq" id="XP_033767385.1">
    <property type="nucleotide sequence ID" value="XM_033911494.1"/>
</dbReference>
<reference evidence="2" key="2">
    <citation type="submission" date="2020-01" db="EMBL/GenBank/DDBJ databases">
        <title>Population-level Yeast Reference Genomes.</title>
        <authorList>
            <person name="Yue J.-X."/>
        </authorList>
    </citation>
    <scope>NUCLEOTIDE SEQUENCE</scope>
    <source>
        <strain evidence="2">CBS432</strain>
    </source>
</reference>
<dbReference type="PANTHER" id="PTHR14614:SF130">
    <property type="entry name" value="PROTEIN-LYSINE N-METHYLTRANSFERASE EEF2KMT"/>
    <property type="match status" value="1"/>
</dbReference>
<organism evidence="2">
    <name type="scientific">Saccharomyces paradoxus</name>
    <name type="common">Yeast</name>
    <name type="synonym">Saccharomyces douglasii</name>
    <dbReference type="NCBI Taxonomy" id="27291"/>
    <lineage>
        <taxon>Eukaryota</taxon>
        <taxon>Fungi</taxon>
        <taxon>Dikarya</taxon>
        <taxon>Ascomycota</taxon>
        <taxon>Saccharomycotina</taxon>
        <taxon>Saccharomycetes</taxon>
        <taxon>Saccharomycetales</taxon>
        <taxon>Saccharomycetaceae</taxon>
        <taxon>Saccharomyces</taxon>
    </lineage>
</organism>
<dbReference type="SUPFAM" id="SSF53335">
    <property type="entry name" value="S-adenosyl-L-methionine-dependent methyltransferases"/>
    <property type="match status" value="1"/>
</dbReference>
<dbReference type="GO" id="GO:0005737">
    <property type="term" value="C:cytoplasm"/>
    <property type="evidence" value="ECO:0007669"/>
    <property type="project" value="TreeGrafter"/>
</dbReference>
<sequence length="339" mass="39227">MNEDLFYDRLHQRCPRKYLLEELETSEPNVVLHASRFVFEMERVQKTNAYYCKSIIKTLLDNECIFAKALTIINDGEDEIEISDYLYEKYIELLSVGKPNPMMKDVVRYRFDEEVKVKIEETPNLISAASTTGFRTWEAALYMGHFLIHKPLQELALIQGQEKNKKKLNVLEIGAGTGIVSLVLLQRYREFVNKMYVTDGDSDLVETQLKRNFELNDGLRENKPDIKLQKLWWGSDRIPEDIDLVVGADVTYDPTILPDLCKCLAECLAINRCKMCLLSATIRSESTVKLFSQECNKLGLKCIIITSTEFDENNEARMKKALQFKPLIAPIRIYKIMKQ</sequence>
<dbReference type="InterPro" id="IPR019410">
    <property type="entry name" value="Methyltransf_16"/>
</dbReference>
<dbReference type="InterPro" id="IPR029063">
    <property type="entry name" value="SAM-dependent_MTases_sf"/>
</dbReference>
<dbReference type="Gene3D" id="3.40.50.150">
    <property type="entry name" value="Vaccinia Virus protein VP39"/>
    <property type="match status" value="1"/>
</dbReference>
<proteinExistence type="predicted"/>
<dbReference type="OrthoDB" id="194386at2759"/>
<accession>A0A8B8UUE6</accession>
<dbReference type="AlphaFoldDB" id="A0A8B8UUE6"/>
<keyword evidence="1" id="KW-0808">Transferase</keyword>
<evidence type="ECO:0000313" key="2">
    <source>
        <dbReference type="RefSeq" id="XP_033767385.1"/>
    </source>
</evidence>